<dbReference type="PANTHER" id="PTHR43744:SF8">
    <property type="entry name" value="SN-GLYCEROL-3-PHOSPHATE TRANSPORT SYSTEM PERMEASE PROTEIN UGPE"/>
    <property type="match status" value="1"/>
</dbReference>
<dbReference type="Gene3D" id="1.10.3720.10">
    <property type="entry name" value="MetI-like"/>
    <property type="match status" value="1"/>
</dbReference>
<evidence type="ECO:0000256" key="2">
    <source>
        <dbReference type="ARBA" id="ARBA00022448"/>
    </source>
</evidence>
<evidence type="ECO:0000259" key="8">
    <source>
        <dbReference type="PROSITE" id="PS50928"/>
    </source>
</evidence>
<comment type="subcellular location">
    <subcellularLocation>
        <location evidence="1">Cell membrane</location>
        <topology evidence="1">Multi-pass membrane protein</topology>
    </subcellularLocation>
</comment>
<keyword evidence="2" id="KW-0813">Transport</keyword>
<evidence type="ECO:0000256" key="5">
    <source>
        <dbReference type="ARBA" id="ARBA00022989"/>
    </source>
</evidence>
<keyword evidence="6 7" id="KW-0472">Membrane</keyword>
<evidence type="ECO:0000256" key="6">
    <source>
        <dbReference type="ARBA" id="ARBA00023136"/>
    </source>
</evidence>
<feature type="transmembrane region" description="Helical" evidence="7">
    <location>
        <begin position="252"/>
        <end position="273"/>
    </location>
</feature>
<protein>
    <submittedName>
        <fullName evidence="9">Unannotated protein</fullName>
    </submittedName>
</protein>
<evidence type="ECO:0000313" key="9">
    <source>
        <dbReference type="EMBL" id="CAB4537250.1"/>
    </source>
</evidence>
<feature type="transmembrane region" description="Helical" evidence="7">
    <location>
        <begin position="153"/>
        <end position="173"/>
    </location>
</feature>
<gene>
    <name evidence="9" type="ORF">UFOPK1440_00233</name>
</gene>
<evidence type="ECO:0000256" key="4">
    <source>
        <dbReference type="ARBA" id="ARBA00022692"/>
    </source>
</evidence>
<evidence type="ECO:0000256" key="1">
    <source>
        <dbReference type="ARBA" id="ARBA00004651"/>
    </source>
</evidence>
<keyword evidence="5 7" id="KW-1133">Transmembrane helix</keyword>
<feature type="transmembrane region" description="Helical" evidence="7">
    <location>
        <begin position="88"/>
        <end position="110"/>
    </location>
</feature>
<dbReference type="PROSITE" id="PS50928">
    <property type="entry name" value="ABC_TM1"/>
    <property type="match status" value="1"/>
</dbReference>
<dbReference type="PANTHER" id="PTHR43744">
    <property type="entry name" value="ABC TRANSPORTER PERMEASE PROTEIN MG189-RELATED-RELATED"/>
    <property type="match status" value="1"/>
</dbReference>
<feature type="domain" description="ABC transmembrane type-1" evidence="8">
    <location>
        <begin position="84"/>
        <end position="273"/>
    </location>
</feature>
<dbReference type="EMBL" id="CAEZSP010000005">
    <property type="protein sequence ID" value="CAB4537250.1"/>
    <property type="molecule type" value="Genomic_DNA"/>
</dbReference>
<dbReference type="CDD" id="cd06261">
    <property type="entry name" value="TM_PBP2"/>
    <property type="match status" value="1"/>
</dbReference>
<proteinExistence type="predicted"/>
<dbReference type="GO" id="GO:0005886">
    <property type="term" value="C:plasma membrane"/>
    <property type="evidence" value="ECO:0007669"/>
    <property type="project" value="UniProtKB-SubCell"/>
</dbReference>
<evidence type="ECO:0000256" key="7">
    <source>
        <dbReference type="SAM" id="Phobius"/>
    </source>
</evidence>
<organism evidence="9">
    <name type="scientific">freshwater metagenome</name>
    <dbReference type="NCBI Taxonomy" id="449393"/>
    <lineage>
        <taxon>unclassified sequences</taxon>
        <taxon>metagenomes</taxon>
        <taxon>ecological metagenomes</taxon>
    </lineage>
</organism>
<evidence type="ECO:0000256" key="3">
    <source>
        <dbReference type="ARBA" id="ARBA00022475"/>
    </source>
</evidence>
<dbReference type="AlphaFoldDB" id="A0A6J6BDI9"/>
<reference evidence="9" key="1">
    <citation type="submission" date="2020-05" db="EMBL/GenBank/DDBJ databases">
        <authorList>
            <person name="Chiriac C."/>
            <person name="Salcher M."/>
            <person name="Ghai R."/>
            <person name="Kavagutti S V."/>
        </authorList>
    </citation>
    <scope>NUCLEOTIDE SEQUENCE</scope>
</reference>
<dbReference type="GO" id="GO:0055085">
    <property type="term" value="P:transmembrane transport"/>
    <property type="evidence" value="ECO:0007669"/>
    <property type="project" value="InterPro"/>
</dbReference>
<dbReference type="SUPFAM" id="SSF161098">
    <property type="entry name" value="MetI-like"/>
    <property type="match status" value="1"/>
</dbReference>
<accession>A0A6J6BDI9</accession>
<sequence>MILSRDKNKVAKPKVKYRSIWNDIVGVLLTVVVFILPFYFLLVNAGKNEEDSFRLNLSPPKDWQLLENFKTVITDNDYMVLRSTWNSLVMTLGSVFFLIIISGMTGYVMHRKRNIVTTIGNIFVLTALVVPPAIVPTIWVLQRLGLYKTMTGMIMIQVAYGLAFAVLIFRNFMSTIPREIDEAAMIDGCTGWGLYFRVIFPLLKPVTITIGIIATAAIFNDFTNPLYYLPGEENATLQQTLFNYVSRYSTQYNLLFTDILYITAFPLVAFIFFNKRIVAGMTAGSIKG</sequence>
<dbReference type="InterPro" id="IPR035906">
    <property type="entry name" value="MetI-like_sf"/>
</dbReference>
<dbReference type="Pfam" id="PF00528">
    <property type="entry name" value="BPD_transp_1"/>
    <property type="match status" value="1"/>
</dbReference>
<feature type="transmembrane region" description="Helical" evidence="7">
    <location>
        <begin position="20"/>
        <end position="42"/>
    </location>
</feature>
<keyword evidence="3" id="KW-1003">Cell membrane</keyword>
<keyword evidence="4 7" id="KW-0812">Transmembrane</keyword>
<dbReference type="InterPro" id="IPR000515">
    <property type="entry name" value="MetI-like"/>
</dbReference>
<name>A0A6J6BDI9_9ZZZZ</name>
<feature type="transmembrane region" description="Helical" evidence="7">
    <location>
        <begin position="194"/>
        <end position="219"/>
    </location>
</feature>
<feature type="transmembrane region" description="Helical" evidence="7">
    <location>
        <begin position="122"/>
        <end position="141"/>
    </location>
</feature>